<organism evidence="2 3">
    <name type="scientific">Sphaerobolus stellatus (strain SS14)</name>
    <dbReference type="NCBI Taxonomy" id="990650"/>
    <lineage>
        <taxon>Eukaryota</taxon>
        <taxon>Fungi</taxon>
        <taxon>Dikarya</taxon>
        <taxon>Basidiomycota</taxon>
        <taxon>Agaricomycotina</taxon>
        <taxon>Agaricomycetes</taxon>
        <taxon>Phallomycetidae</taxon>
        <taxon>Geastrales</taxon>
        <taxon>Sphaerobolaceae</taxon>
        <taxon>Sphaerobolus</taxon>
    </lineage>
</organism>
<keyword evidence="3" id="KW-1185">Reference proteome</keyword>
<evidence type="ECO:0000313" key="3">
    <source>
        <dbReference type="Proteomes" id="UP000054279"/>
    </source>
</evidence>
<dbReference type="HOGENOM" id="CLU_135786_0_0_1"/>
<evidence type="ECO:0000256" key="1">
    <source>
        <dbReference type="SAM" id="MobiDB-lite"/>
    </source>
</evidence>
<sequence length="148" mass="16929">MVFKLHLTSLNVSQTRQQIRGVGPPKKKTNIPRPRAIATHTRIEALLIADNLNLNFNDAIKHIKGNNQQAQKQAKHSAKHRNKRKPPQKKQKSQGGSANQTQEIQLEHLEEDSIQEQEQEQQEEEGGEDHSEEEPDQFNKESEDSEDV</sequence>
<protein>
    <submittedName>
        <fullName evidence="2">Uncharacterized protein</fullName>
    </submittedName>
</protein>
<dbReference type="Proteomes" id="UP000054279">
    <property type="component" value="Unassembled WGS sequence"/>
</dbReference>
<name>A0A0C9UL55_SPHS4</name>
<feature type="region of interest" description="Disordered" evidence="1">
    <location>
        <begin position="63"/>
        <end position="148"/>
    </location>
</feature>
<dbReference type="AlphaFoldDB" id="A0A0C9UL55"/>
<evidence type="ECO:0000313" key="2">
    <source>
        <dbReference type="EMBL" id="KIJ25930.1"/>
    </source>
</evidence>
<gene>
    <name evidence="2" type="ORF">M422DRAFT_273069</name>
</gene>
<reference evidence="2 3" key="1">
    <citation type="submission" date="2014-06" db="EMBL/GenBank/DDBJ databases">
        <title>Evolutionary Origins and Diversification of the Mycorrhizal Mutualists.</title>
        <authorList>
            <consortium name="DOE Joint Genome Institute"/>
            <consortium name="Mycorrhizal Genomics Consortium"/>
            <person name="Kohler A."/>
            <person name="Kuo A."/>
            <person name="Nagy L.G."/>
            <person name="Floudas D."/>
            <person name="Copeland A."/>
            <person name="Barry K.W."/>
            <person name="Cichocki N."/>
            <person name="Veneault-Fourrey C."/>
            <person name="LaButti K."/>
            <person name="Lindquist E.A."/>
            <person name="Lipzen A."/>
            <person name="Lundell T."/>
            <person name="Morin E."/>
            <person name="Murat C."/>
            <person name="Riley R."/>
            <person name="Ohm R."/>
            <person name="Sun H."/>
            <person name="Tunlid A."/>
            <person name="Henrissat B."/>
            <person name="Grigoriev I.V."/>
            <person name="Hibbett D.S."/>
            <person name="Martin F."/>
        </authorList>
    </citation>
    <scope>NUCLEOTIDE SEQUENCE [LARGE SCALE GENOMIC DNA]</scope>
    <source>
        <strain evidence="2 3">SS14</strain>
    </source>
</reference>
<proteinExistence type="predicted"/>
<accession>A0A0C9UL55</accession>
<feature type="compositionally biased region" description="Basic residues" evidence="1">
    <location>
        <begin position="73"/>
        <end position="92"/>
    </location>
</feature>
<feature type="compositionally biased region" description="Acidic residues" evidence="1">
    <location>
        <begin position="109"/>
        <end position="136"/>
    </location>
</feature>
<dbReference type="EMBL" id="KN837392">
    <property type="protein sequence ID" value="KIJ25930.1"/>
    <property type="molecule type" value="Genomic_DNA"/>
</dbReference>